<sequence length="387" mass="41703">MRLSALLVAAFGVAVQASNVIDLTPDNFDSVIGQGKPALVEFFAPWCGHCKNLAPVYEQLADAFAHAKDKVIIAKVDADGEGKPLGKKYSVTGYPTLKWFDASGEPEPYESGRDLEALSAFVAKNSGVKSNIKPPPPPDTTILDVYNFDEVALDKSKNVLVTFTAPWCGHCKNLKPVYEKVATTFKPESNCIVANIDADAKKNKDIGSRYDVTGYPTIKFFPTGTTEPEAYEGGRSEADFVEFLNKRCGTHRAVGGGLSDAAGRLADFDALAQRFFVATADARGKVHKEAVALASSAGATAKHYVRVMEKVVKNGEAYLEKESKRLASILQKRTMSQSKLDEIKIKANILKAFAEQKIEEAGSAGASVAEEAKKTAESVVERATAEL</sequence>
<dbReference type="SUPFAM" id="SSF52833">
    <property type="entry name" value="Thioredoxin-like"/>
    <property type="match status" value="2"/>
</dbReference>
<dbReference type="EMBL" id="JASNQZ010000007">
    <property type="protein sequence ID" value="KAL0955099.1"/>
    <property type="molecule type" value="Genomic_DNA"/>
</dbReference>
<dbReference type="CDD" id="cd00238">
    <property type="entry name" value="ERp29c"/>
    <property type="match status" value="1"/>
</dbReference>
<keyword evidence="7" id="KW-0413">Isomerase</keyword>
<dbReference type="InterPro" id="IPR051063">
    <property type="entry name" value="PDI"/>
</dbReference>
<feature type="domain" description="Thioredoxin" evidence="11">
    <location>
        <begin position="6"/>
        <end position="127"/>
    </location>
</feature>
<feature type="signal peptide" evidence="10">
    <location>
        <begin position="1"/>
        <end position="17"/>
    </location>
</feature>
<evidence type="ECO:0000313" key="12">
    <source>
        <dbReference type="EMBL" id="KAL0955099.1"/>
    </source>
</evidence>
<evidence type="ECO:0000313" key="13">
    <source>
        <dbReference type="Proteomes" id="UP001556367"/>
    </source>
</evidence>
<keyword evidence="5" id="KW-0677">Repeat</keyword>
<dbReference type="Pfam" id="PF00085">
    <property type="entry name" value="Thioredoxin"/>
    <property type="match status" value="2"/>
</dbReference>
<keyword evidence="13" id="KW-1185">Reference proteome</keyword>
<name>A0ABR3JHB2_9AGAR</name>
<dbReference type="NCBIfam" id="TIGR01126">
    <property type="entry name" value="pdi_dom"/>
    <property type="match status" value="2"/>
</dbReference>
<comment type="catalytic activity">
    <reaction evidence="1">
        <text>Catalyzes the rearrangement of -S-S- bonds in proteins.</text>
        <dbReference type="EC" id="5.3.4.1"/>
    </reaction>
</comment>
<comment type="caution">
    <text evidence="12">The sequence shown here is derived from an EMBL/GenBank/DDBJ whole genome shotgun (WGS) entry which is preliminary data.</text>
</comment>
<dbReference type="InterPro" id="IPR013766">
    <property type="entry name" value="Thioredoxin_domain"/>
</dbReference>
<dbReference type="Proteomes" id="UP001556367">
    <property type="component" value="Unassembled WGS sequence"/>
</dbReference>
<dbReference type="Pfam" id="PF07749">
    <property type="entry name" value="ERp29"/>
    <property type="match status" value="1"/>
</dbReference>
<keyword evidence="8" id="KW-0676">Redox-active center</keyword>
<evidence type="ECO:0000256" key="7">
    <source>
        <dbReference type="ARBA" id="ARBA00023235"/>
    </source>
</evidence>
<dbReference type="CDD" id="cd02998">
    <property type="entry name" value="PDI_a_ERp38"/>
    <property type="match status" value="2"/>
</dbReference>
<reference evidence="13" key="1">
    <citation type="submission" date="2024-06" db="EMBL/GenBank/DDBJ databases">
        <title>Multi-omics analyses provide insights into the biosynthesis of the anticancer antibiotic pleurotin in Hohenbuehelia grisea.</title>
        <authorList>
            <person name="Weaver J.A."/>
            <person name="Alberti F."/>
        </authorList>
    </citation>
    <scope>NUCLEOTIDE SEQUENCE [LARGE SCALE GENOMIC DNA]</scope>
    <source>
        <strain evidence="13">T-177</strain>
    </source>
</reference>
<evidence type="ECO:0000256" key="6">
    <source>
        <dbReference type="ARBA" id="ARBA00023157"/>
    </source>
</evidence>
<evidence type="ECO:0000256" key="9">
    <source>
        <dbReference type="RuleBase" id="RU004208"/>
    </source>
</evidence>
<evidence type="ECO:0000256" key="2">
    <source>
        <dbReference type="ARBA" id="ARBA00006347"/>
    </source>
</evidence>
<dbReference type="EC" id="5.3.4.1" evidence="3"/>
<protein>
    <recommendedName>
        <fullName evidence="3">protein disulfide-isomerase</fullName>
        <ecNumber evidence="3">5.3.4.1</ecNumber>
    </recommendedName>
</protein>
<keyword evidence="6" id="KW-1015">Disulfide bond</keyword>
<dbReference type="Gene3D" id="1.20.1150.12">
    <property type="entry name" value="Endoplasmic reticulum resident protein 29, C-terminal domain"/>
    <property type="match status" value="1"/>
</dbReference>
<dbReference type="InterPro" id="IPR017937">
    <property type="entry name" value="Thioredoxin_CS"/>
</dbReference>
<dbReference type="InterPro" id="IPR036249">
    <property type="entry name" value="Thioredoxin-like_sf"/>
</dbReference>
<proteinExistence type="inferred from homology"/>
<gene>
    <name evidence="12" type="ORF">HGRIS_004016</name>
</gene>
<dbReference type="PANTHER" id="PTHR45672:SF11">
    <property type="entry name" value="PROTEIN DISULFIDE-ISOMERASE C17H9.14C"/>
    <property type="match status" value="1"/>
</dbReference>
<keyword evidence="4 10" id="KW-0732">Signal</keyword>
<accession>A0ABR3JHB2</accession>
<dbReference type="Gene3D" id="3.40.30.10">
    <property type="entry name" value="Glutaredoxin"/>
    <property type="match status" value="2"/>
</dbReference>
<dbReference type="PROSITE" id="PS51352">
    <property type="entry name" value="THIOREDOXIN_2"/>
    <property type="match status" value="2"/>
</dbReference>
<dbReference type="SUPFAM" id="SSF47933">
    <property type="entry name" value="ERP29 C domain-like"/>
    <property type="match status" value="1"/>
</dbReference>
<evidence type="ECO:0000256" key="3">
    <source>
        <dbReference type="ARBA" id="ARBA00012723"/>
    </source>
</evidence>
<evidence type="ECO:0000256" key="8">
    <source>
        <dbReference type="ARBA" id="ARBA00023284"/>
    </source>
</evidence>
<dbReference type="InterPro" id="IPR011679">
    <property type="entry name" value="ERp29_C"/>
</dbReference>
<feature type="chain" id="PRO_5047011553" description="protein disulfide-isomerase" evidence="10">
    <location>
        <begin position="18"/>
        <end position="387"/>
    </location>
</feature>
<dbReference type="InterPro" id="IPR005788">
    <property type="entry name" value="PDI_thioredoxin-like_dom"/>
</dbReference>
<dbReference type="PANTHER" id="PTHR45672">
    <property type="entry name" value="PROTEIN DISULFIDE-ISOMERASE C17H9.14C-RELATED"/>
    <property type="match status" value="1"/>
</dbReference>
<evidence type="ECO:0000259" key="11">
    <source>
        <dbReference type="PROSITE" id="PS51352"/>
    </source>
</evidence>
<feature type="domain" description="Thioredoxin" evidence="11">
    <location>
        <begin position="131"/>
        <end position="249"/>
    </location>
</feature>
<dbReference type="PROSITE" id="PS00194">
    <property type="entry name" value="THIOREDOXIN_1"/>
    <property type="match status" value="2"/>
</dbReference>
<evidence type="ECO:0000256" key="5">
    <source>
        <dbReference type="ARBA" id="ARBA00022737"/>
    </source>
</evidence>
<comment type="similarity">
    <text evidence="2 9">Belongs to the protein disulfide isomerase family.</text>
</comment>
<evidence type="ECO:0000256" key="1">
    <source>
        <dbReference type="ARBA" id="ARBA00001182"/>
    </source>
</evidence>
<dbReference type="PRINTS" id="PR00421">
    <property type="entry name" value="THIOREDOXIN"/>
</dbReference>
<evidence type="ECO:0000256" key="10">
    <source>
        <dbReference type="SAM" id="SignalP"/>
    </source>
</evidence>
<organism evidence="12 13">
    <name type="scientific">Hohenbuehelia grisea</name>
    <dbReference type="NCBI Taxonomy" id="104357"/>
    <lineage>
        <taxon>Eukaryota</taxon>
        <taxon>Fungi</taxon>
        <taxon>Dikarya</taxon>
        <taxon>Basidiomycota</taxon>
        <taxon>Agaricomycotina</taxon>
        <taxon>Agaricomycetes</taxon>
        <taxon>Agaricomycetidae</taxon>
        <taxon>Agaricales</taxon>
        <taxon>Pleurotineae</taxon>
        <taxon>Pleurotaceae</taxon>
        <taxon>Hohenbuehelia</taxon>
    </lineage>
</organism>
<evidence type="ECO:0000256" key="4">
    <source>
        <dbReference type="ARBA" id="ARBA00022729"/>
    </source>
</evidence>
<dbReference type="InterPro" id="IPR036356">
    <property type="entry name" value="ERp29_C_sf"/>
</dbReference>